<evidence type="ECO:0000313" key="2">
    <source>
        <dbReference type="Proteomes" id="UP001195483"/>
    </source>
</evidence>
<protein>
    <submittedName>
        <fullName evidence="1">Uncharacterized protein</fullName>
    </submittedName>
</protein>
<name>A0AAE0SLZ1_9BIVA</name>
<proteinExistence type="predicted"/>
<reference evidence="1" key="2">
    <citation type="journal article" date="2021" name="Genome Biol. Evol.">
        <title>Developing a high-quality reference genome for a parasitic bivalve with doubly uniparental inheritance (Bivalvia: Unionida).</title>
        <authorList>
            <person name="Smith C.H."/>
        </authorList>
    </citation>
    <scope>NUCLEOTIDE SEQUENCE</scope>
    <source>
        <strain evidence="1">CHS0354</strain>
        <tissue evidence="1">Mantle</tissue>
    </source>
</reference>
<dbReference type="AlphaFoldDB" id="A0AAE0SLZ1"/>
<dbReference type="EMBL" id="JAEAOA010001996">
    <property type="protein sequence ID" value="KAK3594411.1"/>
    <property type="molecule type" value="Genomic_DNA"/>
</dbReference>
<comment type="caution">
    <text evidence="1">The sequence shown here is derived from an EMBL/GenBank/DDBJ whole genome shotgun (WGS) entry which is preliminary data.</text>
</comment>
<evidence type="ECO:0000313" key="1">
    <source>
        <dbReference type="EMBL" id="KAK3594411.1"/>
    </source>
</evidence>
<accession>A0AAE0SLZ1</accession>
<organism evidence="1 2">
    <name type="scientific">Potamilus streckersoni</name>
    <dbReference type="NCBI Taxonomy" id="2493646"/>
    <lineage>
        <taxon>Eukaryota</taxon>
        <taxon>Metazoa</taxon>
        <taxon>Spiralia</taxon>
        <taxon>Lophotrochozoa</taxon>
        <taxon>Mollusca</taxon>
        <taxon>Bivalvia</taxon>
        <taxon>Autobranchia</taxon>
        <taxon>Heteroconchia</taxon>
        <taxon>Palaeoheterodonta</taxon>
        <taxon>Unionida</taxon>
        <taxon>Unionoidea</taxon>
        <taxon>Unionidae</taxon>
        <taxon>Ambleminae</taxon>
        <taxon>Lampsilini</taxon>
        <taxon>Potamilus</taxon>
    </lineage>
</organism>
<reference evidence="1" key="1">
    <citation type="journal article" date="2021" name="Genome Biol. Evol.">
        <title>A High-Quality Reference Genome for a Parasitic Bivalve with Doubly Uniparental Inheritance (Bivalvia: Unionida).</title>
        <authorList>
            <person name="Smith C.H."/>
        </authorList>
    </citation>
    <scope>NUCLEOTIDE SEQUENCE</scope>
    <source>
        <strain evidence="1">CHS0354</strain>
    </source>
</reference>
<keyword evidence="2" id="KW-1185">Reference proteome</keyword>
<gene>
    <name evidence="1" type="ORF">CHS0354_034146</name>
</gene>
<reference evidence="1" key="3">
    <citation type="submission" date="2023-05" db="EMBL/GenBank/DDBJ databases">
        <authorList>
            <person name="Smith C.H."/>
        </authorList>
    </citation>
    <scope>NUCLEOTIDE SEQUENCE</scope>
    <source>
        <strain evidence="1">CHS0354</strain>
        <tissue evidence="1">Mantle</tissue>
    </source>
</reference>
<sequence length="154" mass="17975">MEYMYTGLHTCIGRPTNKMNYVHVICGVTDVRQYRGRLHGYLEDKIYHQRGFTSGEIFFFQHVVPNTMIVFFGTPRLHRQKVDGYDQTRHTGSKLWQYIKTPVDLAHYATKSELIEAYSTSSGYQDLKDLDVFADNSRKQSEEKSSFSIFDPDE</sequence>
<dbReference type="Proteomes" id="UP001195483">
    <property type="component" value="Unassembled WGS sequence"/>
</dbReference>